<dbReference type="PANTHER" id="PTHR48079:SF6">
    <property type="entry name" value="NAD(P)-BINDING DOMAIN-CONTAINING PROTEIN-RELATED"/>
    <property type="match status" value="1"/>
</dbReference>
<proteinExistence type="predicted"/>
<evidence type="ECO:0000313" key="2">
    <source>
        <dbReference type="Proteomes" id="UP000598120"/>
    </source>
</evidence>
<dbReference type="RefSeq" id="WP_188605416.1">
    <property type="nucleotide sequence ID" value="NZ_BMIC01000001.1"/>
</dbReference>
<gene>
    <name evidence="1" type="primary">yeeZ</name>
    <name evidence="1" type="ORF">GCM10011531_12160</name>
</gene>
<keyword evidence="2" id="KW-1185">Reference proteome</keyword>
<reference evidence="1 2" key="1">
    <citation type="journal article" date="2014" name="Int. J. Syst. Evol. Microbiol.">
        <title>Complete genome sequence of Corynebacterium casei LMG S-19264T (=DSM 44701T), isolated from a smear-ripened cheese.</title>
        <authorList>
            <consortium name="US DOE Joint Genome Institute (JGI-PGF)"/>
            <person name="Walter F."/>
            <person name="Albersmeier A."/>
            <person name="Kalinowski J."/>
            <person name="Ruckert C."/>
        </authorList>
    </citation>
    <scope>NUCLEOTIDE SEQUENCE [LARGE SCALE GENOMIC DNA]</scope>
    <source>
        <strain evidence="1 2">CGMCC 1.15295</strain>
    </source>
</reference>
<accession>A0A8J2TRT2</accession>
<organism evidence="1 2">
    <name type="scientific">Aquaticitalea lipolytica</name>
    <dbReference type="NCBI Taxonomy" id="1247562"/>
    <lineage>
        <taxon>Bacteria</taxon>
        <taxon>Pseudomonadati</taxon>
        <taxon>Bacteroidota</taxon>
        <taxon>Flavobacteriia</taxon>
        <taxon>Flavobacteriales</taxon>
        <taxon>Flavobacteriaceae</taxon>
        <taxon>Aquaticitalea</taxon>
    </lineage>
</organism>
<dbReference type="SUPFAM" id="SSF51735">
    <property type="entry name" value="NAD(P)-binding Rossmann-fold domains"/>
    <property type="match status" value="1"/>
</dbReference>
<dbReference type="InterPro" id="IPR051783">
    <property type="entry name" value="NAD(P)-dependent_oxidoreduct"/>
</dbReference>
<evidence type="ECO:0000313" key="1">
    <source>
        <dbReference type="EMBL" id="GFZ83060.1"/>
    </source>
</evidence>
<dbReference type="Gene3D" id="3.40.50.720">
    <property type="entry name" value="NAD(P)-binding Rossmann-like Domain"/>
    <property type="match status" value="1"/>
</dbReference>
<dbReference type="Proteomes" id="UP000598120">
    <property type="component" value="Unassembled WGS sequence"/>
</dbReference>
<dbReference type="GO" id="GO:0004029">
    <property type="term" value="F:aldehyde dehydrogenase (NAD+) activity"/>
    <property type="evidence" value="ECO:0007669"/>
    <property type="project" value="TreeGrafter"/>
</dbReference>
<dbReference type="InterPro" id="IPR036291">
    <property type="entry name" value="NAD(P)-bd_dom_sf"/>
</dbReference>
<dbReference type="AlphaFoldDB" id="A0A8J2TRT2"/>
<dbReference type="GO" id="GO:0005737">
    <property type="term" value="C:cytoplasm"/>
    <property type="evidence" value="ECO:0007669"/>
    <property type="project" value="TreeGrafter"/>
</dbReference>
<dbReference type="EMBL" id="BMIC01000001">
    <property type="protein sequence ID" value="GFZ83060.1"/>
    <property type="molecule type" value="Genomic_DNA"/>
</dbReference>
<sequence length="269" mass="30044">MNKQISIIGCGWLGLPLAKELIKDSFKVKGSTTTTNKLSLLKAVNIEPYIIEFTKDGINGDIKNCLSGSDILILNVPPGLRKQPETNFVNQIEYLIPYIENSSIQKLIFISSTSVYSDEESIPIITEKSIPKPETESGKQLLIIENLLQNNTHFQTTIIRFSGLYGGDRHPAKSLSGKINLKNPEAPVNLIHLNDCIGIIKSVIKNNVWNNKFNASTTPHPSRKNYYTSVCNSLNLPVPKFDESMINKGKIINSDKLVQLLNYSFKIKL</sequence>
<dbReference type="PANTHER" id="PTHR48079">
    <property type="entry name" value="PROTEIN YEEZ"/>
    <property type="match status" value="1"/>
</dbReference>
<name>A0A8J2TRT2_9FLAO</name>
<comment type="caution">
    <text evidence="1">The sequence shown here is derived from an EMBL/GenBank/DDBJ whole genome shotgun (WGS) entry which is preliminary data.</text>
</comment>
<protein>
    <submittedName>
        <fullName evidence="1">Epimerase</fullName>
    </submittedName>
</protein>